<keyword evidence="2" id="KW-1185">Reference proteome</keyword>
<proteinExistence type="predicted"/>
<dbReference type="AlphaFoldDB" id="A0A8T0UKV9"/>
<gene>
    <name evidence="1" type="ORF">PVAP13_3KG166627</name>
</gene>
<name>A0A8T0UKV9_PANVG</name>
<comment type="caution">
    <text evidence="1">The sequence shown here is derived from an EMBL/GenBank/DDBJ whole genome shotgun (WGS) entry which is preliminary data.</text>
</comment>
<reference evidence="1" key="1">
    <citation type="submission" date="2020-05" db="EMBL/GenBank/DDBJ databases">
        <title>WGS assembly of Panicum virgatum.</title>
        <authorList>
            <person name="Lovell J.T."/>
            <person name="Jenkins J."/>
            <person name="Shu S."/>
            <person name="Juenger T.E."/>
            <person name="Schmutz J."/>
        </authorList>
    </citation>
    <scope>NUCLEOTIDE SEQUENCE</scope>
    <source>
        <strain evidence="1">AP13</strain>
    </source>
</reference>
<evidence type="ECO:0000313" key="2">
    <source>
        <dbReference type="Proteomes" id="UP000823388"/>
    </source>
</evidence>
<dbReference type="Proteomes" id="UP000823388">
    <property type="component" value="Chromosome 3K"/>
</dbReference>
<dbReference type="EMBL" id="CM029041">
    <property type="protein sequence ID" value="KAG2624721.1"/>
    <property type="molecule type" value="Genomic_DNA"/>
</dbReference>
<protein>
    <submittedName>
        <fullName evidence="1">Uncharacterized protein</fullName>
    </submittedName>
</protein>
<sequence>MAMGRKDQPPIQVLLRSMCRLRPLVTPRPSQSRRYWRRSRPSSSALLRQCPCRLEAASNRNGMTLWGSGE</sequence>
<evidence type="ECO:0000313" key="1">
    <source>
        <dbReference type="EMBL" id="KAG2624721.1"/>
    </source>
</evidence>
<accession>A0A8T0UKV9</accession>
<organism evidence="1 2">
    <name type="scientific">Panicum virgatum</name>
    <name type="common">Blackwell switchgrass</name>
    <dbReference type="NCBI Taxonomy" id="38727"/>
    <lineage>
        <taxon>Eukaryota</taxon>
        <taxon>Viridiplantae</taxon>
        <taxon>Streptophyta</taxon>
        <taxon>Embryophyta</taxon>
        <taxon>Tracheophyta</taxon>
        <taxon>Spermatophyta</taxon>
        <taxon>Magnoliopsida</taxon>
        <taxon>Liliopsida</taxon>
        <taxon>Poales</taxon>
        <taxon>Poaceae</taxon>
        <taxon>PACMAD clade</taxon>
        <taxon>Panicoideae</taxon>
        <taxon>Panicodae</taxon>
        <taxon>Paniceae</taxon>
        <taxon>Panicinae</taxon>
        <taxon>Panicum</taxon>
        <taxon>Panicum sect. Hiantes</taxon>
    </lineage>
</organism>